<protein>
    <submittedName>
        <fullName evidence="2">Uncharacterized protein</fullName>
    </submittedName>
</protein>
<evidence type="ECO:0000313" key="3">
    <source>
        <dbReference type="Proteomes" id="UP001280581"/>
    </source>
</evidence>
<feature type="chain" id="PRO_5042940813" evidence="1">
    <location>
        <begin position="18"/>
        <end position="87"/>
    </location>
</feature>
<name>A0AAN6RBZ5_9PLEO</name>
<sequence length="87" mass="9247">MKLSIGFISILLTSALALSVKRQNDIPGCEEGDASDVSGPFQTGSECEDVCYMTEQAGDRVGQICKGYCSGTPLVTGDVVYNCFVKE</sequence>
<organism evidence="2 3">
    <name type="scientific">Pseudopithomyces chartarum</name>
    <dbReference type="NCBI Taxonomy" id="1892770"/>
    <lineage>
        <taxon>Eukaryota</taxon>
        <taxon>Fungi</taxon>
        <taxon>Dikarya</taxon>
        <taxon>Ascomycota</taxon>
        <taxon>Pezizomycotina</taxon>
        <taxon>Dothideomycetes</taxon>
        <taxon>Pleosporomycetidae</taxon>
        <taxon>Pleosporales</taxon>
        <taxon>Massarineae</taxon>
        <taxon>Didymosphaeriaceae</taxon>
        <taxon>Pseudopithomyces</taxon>
    </lineage>
</organism>
<feature type="signal peptide" evidence="1">
    <location>
        <begin position="1"/>
        <end position="17"/>
    </location>
</feature>
<dbReference type="Proteomes" id="UP001280581">
    <property type="component" value="Unassembled WGS sequence"/>
</dbReference>
<evidence type="ECO:0000313" key="2">
    <source>
        <dbReference type="EMBL" id="KAK3201439.1"/>
    </source>
</evidence>
<keyword evidence="3" id="KW-1185">Reference proteome</keyword>
<proteinExistence type="predicted"/>
<comment type="caution">
    <text evidence="2">The sequence shown here is derived from an EMBL/GenBank/DDBJ whole genome shotgun (WGS) entry which is preliminary data.</text>
</comment>
<keyword evidence="1" id="KW-0732">Signal</keyword>
<accession>A0AAN6RBZ5</accession>
<dbReference type="EMBL" id="WVTA01000016">
    <property type="protein sequence ID" value="KAK3201439.1"/>
    <property type="molecule type" value="Genomic_DNA"/>
</dbReference>
<dbReference type="AlphaFoldDB" id="A0AAN6RBZ5"/>
<evidence type="ECO:0000256" key="1">
    <source>
        <dbReference type="SAM" id="SignalP"/>
    </source>
</evidence>
<reference evidence="2 3" key="1">
    <citation type="submission" date="2021-02" db="EMBL/GenBank/DDBJ databases">
        <title>Genome assembly of Pseudopithomyces chartarum.</title>
        <authorList>
            <person name="Jauregui R."/>
            <person name="Singh J."/>
            <person name="Voisey C."/>
        </authorList>
    </citation>
    <scope>NUCLEOTIDE SEQUENCE [LARGE SCALE GENOMIC DNA]</scope>
    <source>
        <strain evidence="2 3">AGR01</strain>
    </source>
</reference>
<gene>
    <name evidence="2" type="ORF">GRF29_185g981583</name>
</gene>